<dbReference type="PROSITE" id="PS01162">
    <property type="entry name" value="QOR_ZETA_CRYSTAL"/>
    <property type="match status" value="1"/>
</dbReference>
<sequence length="320" mass="33580">MHKAIVVPQSGGPEILRYEDVALPQPGPRQILVKVAAAGVNFIDTYQRGGVYPMSYPFIPGSEAAGTVVSAGAESGFREGDRVATAEGGGAYAQYMLMDADTALPVPAGIRDDTAAALLLQGFTAHYLCSSTFPVQAGQTALVHAGAGGVGLLLIQLLKARGVTVITTVSTEEKELLARGAGADHVLRYAGFEGQVRALTDGTGVDVVYDGVGAATFDGSLASLRTRGMMVLFGGASGQVPPFDIQRLNSAGSLFLTRPTLAHYLLTPEERQWRARELFDAVLAGKLEVRIGQSYPLAEASRAHADLEGRRTTGKVLLVP</sequence>
<keyword evidence="2" id="KW-0560">Oxidoreductase</keyword>
<dbReference type="GO" id="GO:0035925">
    <property type="term" value="F:mRNA 3'-UTR AU-rich region binding"/>
    <property type="evidence" value="ECO:0007669"/>
    <property type="project" value="TreeGrafter"/>
</dbReference>
<gene>
    <name evidence="4" type="ORF">GD627_14410</name>
</gene>
<organism evidence="4 5">
    <name type="scientific">Arthrobacter yangruifuii</name>
    <dbReference type="NCBI Taxonomy" id="2606616"/>
    <lineage>
        <taxon>Bacteria</taxon>
        <taxon>Bacillati</taxon>
        <taxon>Actinomycetota</taxon>
        <taxon>Actinomycetes</taxon>
        <taxon>Micrococcales</taxon>
        <taxon>Micrococcaceae</taxon>
        <taxon>Arthrobacter</taxon>
    </lineage>
</organism>
<dbReference type="PANTHER" id="PTHR48106">
    <property type="entry name" value="QUINONE OXIDOREDUCTASE PIG3-RELATED"/>
    <property type="match status" value="1"/>
</dbReference>
<accession>A0A5N6MGS6</accession>
<comment type="caution">
    <text evidence="4">The sequence shown here is derived from an EMBL/GenBank/DDBJ whole genome shotgun (WGS) entry which is preliminary data.</text>
</comment>
<dbReference type="Pfam" id="PF08240">
    <property type="entry name" value="ADH_N"/>
    <property type="match status" value="1"/>
</dbReference>
<dbReference type="CDD" id="cd05286">
    <property type="entry name" value="QOR2"/>
    <property type="match status" value="1"/>
</dbReference>
<dbReference type="EMBL" id="VTFX01000005">
    <property type="protein sequence ID" value="KAD3515443.1"/>
    <property type="molecule type" value="Genomic_DNA"/>
</dbReference>
<dbReference type="Proteomes" id="UP000326852">
    <property type="component" value="Unassembled WGS sequence"/>
</dbReference>
<dbReference type="InterPro" id="IPR002364">
    <property type="entry name" value="Quin_OxRdtase/zeta-crystal_CS"/>
</dbReference>
<dbReference type="InterPro" id="IPR036291">
    <property type="entry name" value="NAD(P)-bd_dom_sf"/>
</dbReference>
<dbReference type="InterPro" id="IPR047618">
    <property type="entry name" value="QOR-like"/>
</dbReference>
<dbReference type="InterPro" id="IPR020843">
    <property type="entry name" value="ER"/>
</dbReference>
<dbReference type="SUPFAM" id="SSF51735">
    <property type="entry name" value="NAD(P)-binding Rossmann-fold domains"/>
    <property type="match status" value="1"/>
</dbReference>
<dbReference type="InterPro" id="IPR013154">
    <property type="entry name" value="ADH-like_N"/>
</dbReference>
<keyword evidence="5" id="KW-1185">Reference proteome</keyword>
<dbReference type="GO" id="GO:0070402">
    <property type="term" value="F:NADPH binding"/>
    <property type="evidence" value="ECO:0007669"/>
    <property type="project" value="TreeGrafter"/>
</dbReference>
<dbReference type="AlphaFoldDB" id="A0A5N6MGS6"/>
<protein>
    <submittedName>
        <fullName evidence="4">Zinc-binding dehydrogenase</fullName>
    </submittedName>
</protein>
<dbReference type="FunFam" id="3.40.50.720:FF:000053">
    <property type="entry name" value="Quinone oxidoreductase 1"/>
    <property type="match status" value="1"/>
</dbReference>
<dbReference type="InterPro" id="IPR013149">
    <property type="entry name" value="ADH-like_C"/>
</dbReference>
<reference evidence="4 5" key="1">
    <citation type="submission" date="2019-08" db="EMBL/GenBank/DDBJ databases">
        <title>Arthrobacter sp. nov., isolated from plateau pika and Tibetan wild ass.</title>
        <authorList>
            <person name="Ge Y."/>
        </authorList>
    </citation>
    <scope>NUCLEOTIDE SEQUENCE [LARGE SCALE GENOMIC DNA]</scope>
    <source>
        <strain evidence="4 5">785</strain>
    </source>
</reference>
<dbReference type="Pfam" id="PF00107">
    <property type="entry name" value="ADH_zinc_N"/>
    <property type="match status" value="1"/>
</dbReference>
<proteinExistence type="predicted"/>
<evidence type="ECO:0000256" key="1">
    <source>
        <dbReference type="ARBA" id="ARBA00022857"/>
    </source>
</evidence>
<dbReference type="GO" id="GO:0008270">
    <property type="term" value="F:zinc ion binding"/>
    <property type="evidence" value="ECO:0007669"/>
    <property type="project" value="InterPro"/>
</dbReference>
<dbReference type="SMART" id="SM00829">
    <property type="entry name" value="PKS_ER"/>
    <property type="match status" value="1"/>
</dbReference>
<evidence type="ECO:0000259" key="3">
    <source>
        <dbReference type="SMART" id="SM00829"/>
    </source>
</evidence>
<dbReference type="RefSeq" id="WP_152273044.1">
    <property type="nucleotide sequence ID" value="NZ_VTFX01000005.1"/>
</dbReference>
<evidence type="ECO:0000256" key="2">
    <source>
        <dbReference type="ARBA" id="ARBA00023002"/>
    </source>
</evidence>
<name>A0A5N6MGS6_9MICC</name>
<keyword evidence="1" id="KW-0521">NADP</keyword>
<dbReference type="Gene3D" id="3.40.50.720">
    <property type="entry name" value="NAD(P)-binding Rossmann-like Domain"/>
    <property type="match status" value="1"/>
</dbReference>
<dbReference type="GO" id="GO:0003960">
    <property type="term" value="F:quinone reductase (NADPH) activity"/>
    <property type="evidence" value="ECO:0007669"/>
    <property type="project" value="InterPro"/>
</dbReference>
<evidence type="ECO:0000313" key="4">
    <source>
        <dbReference type="EMBL" id="KAD3515443.1"/>
    </source>
</evidence>
<evidence type="ECO:0000313" key="5">
    <source>
        <dbReference type="Proteomes" id="UP000326852"/>
    </source>
</evidence>
<feature type="domain" description="Enoyl reductase (ER)" evidence="3">
    <location>
        <begin position="11"/>
        <end position="318"/>
    </location>
</feature>
<dbReference type="GO" id="GO:0005829">
    <property type="term" value="C:cytosol"/>
    <property type="evidence" value="ECO:0007669"/>
    <property type="project" value="TreeGrafter"/>
</dbReference>
<dbReference type="SUPFAM" id="SSF50129">
    <property type="entry name" value="GroES-like"/>
    <property type="match status" value="1"/>
</dbReference>
<dbReference type="InterPro" id="IPR011032">
    <property type="entry name" value="GroES-like_sf"/>
</dbReference>
<dbReference type="Gene3D" id="3.90.180.10">
    <property type="entry name" value="Medium-chain alcohol dehydrogenases, catalytic domain"/>
    <property type="match status" value="1"/>
</dbReference>
<dbReference type="PANTHER" id="PTHR48106:SF13">
    <property type="entry name" value="QUINONE OXIDOREDUCTASE-RELATED"/>
    <property type="match status" value="1"/>
</dbReference>